<comment type="caution">
    <text evidence="4">The sequence shown here is derived from an EMBL/GenBank/DDBJ whole genome shotgun (WGS) entry which is preliminary data.</text>
</comment>
<dbReference type="GO" id="GO:0016787">
    <property type="term" value="F:hydrolase activity"/>
    <property type="evidence" value="ECO:0007669"/>
    <property type="project" value="UniProtKB-KW"/>
</dbReference>
<comment type="cofactor">
    <cofactor evidence="1">
        <name>Mg(2+)</name>
        <dbReference type="ChEBI" id="CHEBI:18420"/>
    </cofactor>
</comment>
<proteinExistence type="predicted"/>
<dbReference type="RefSeq" id="WP_256400667.1">
    <property type="nucleotide sequence ID" value="NZ_JANHJR010000003.1"/>
</dbReference>
<dbReference type="PROSITE" id="PS51462">
    <property type="entry name" value="NUDIX"/>
    <property type="match status" value="1"/>
</dbReference>
<accession>A0ABD6DQ97</accession>
<reference evidence="4 5" key="1">
    <citation type="journal article" date="2019" name="Int. J. Syst. Evol. Microbiol.">
        <title>The Global Catalogue of Microorganisms (GCM) 10K type strain sequencing project: providing services to taxonomists for standard genome sequencing and annotation.</title>
        <authorList>
            <consortium name="The Broad Institute Genomics Platform"/>
            <consortium name="The Broad Institute Genome Sequencing Center for Infectious Disease"/>
            <person name="Wu L."/>
            <person name="Ma J."/>
        </authorList>
    </citation>
    <scope>NUCLEOTIDE SEQUENCE [LARGE SCALE GENOMIC DNA]</scope>
    <source>
        <strain evidence="4 5">CGMCC 1.10390</strain>
    </source>
</reference>
<keyword evidence="2 4" id="KW-0378">Hydrolase</keyword>
<evidence type="ECO:0000313" key="5">
    <source>
        <dbReference type="Proteomes" id="UP001597034"/>
    </source>
</evidence>
<name>A0ABD6DQ97_9EURY</name>
<organism evidence="4 5">
    <name type="scientific">Haloarchaeobius litoreus</name>
    <dbReference type="NCBI Taxonomy" id="755306"/>
    <lineage>
        <taxon>Archaea</taxon>
        <taxon>Methanobacteriati</taxon>
        <taxon>Methanobacteriota</taxon>
        <taxon>Stenosarchaea group</taxon>
        <taxon>Halobacteria</taxon>
        <taxon>Halobacteriales</taxon>
        <taxon>Halorubellaceae</taxon>
        <taxon>Haloarchaeobius</taxon>
    </lineage>
</organism>
<dbReference type="InterPro" id="IPR020084">
    <property type="entry name" value="NUDIX_hydrolase_CS"/>
</dbReference>
<dbReference type="AlphaFoldDB" id="A0ABD6DQ97"/>
<dbReference type="Gene3D" id="3.90.79.10">
    <property type="entry name" value="Nucleoside Triphosphate Pyrophosphohydrolase"/>
    <property type="match status" value="1"/>
</dbReference>
<dbReference type="InterPro" id="IPR000086">
    <property type="entry name" value="NUDIX_hydrolase_dom"/>
</dbReference>
<dbReference type="SUPFAM" id="SSF55811">
    <property type="entry name" value="Nudix"/>
    <property type="match status" value="1"/>
</dbReference>
<protein>
    <submittedName>
        <fullName evidence="4">NUDIX hydrolase</fullName>
    </submittedName>
</protein>
<dbReference type="PANTHER" id="PTHR43046">
    <property type="entry name" value="GDP-MANNOSE MANNOSYL HYDROLASE"/>
    <property type="match status" value="1"/>
</dbReference>
<evidence type="ECO:0000256" key="2">
    <source>
        <dbReference type="ARBA" id="ARBA00022801"/>
    </source>
</evidence>
<dbReference type="Proteomes" id="UP001597034">
    <property type="component" value="Unassembled WGS sequence"/>
</dbReference>
<feature type="domain" description="Nudix hydrolase" evidence="3">
    <location>
        <begin position="3"/>
        <end position="143"/>
    </location>
</feature>
<dbReference type="InterPro" id="IPR015797">
    <property type="entry name" value="NUDIX_hydrolase-like_dom_sf"/>
</dbReference>
<dbReference type="CDD" id="cd04688">
    <property type="entry name" value="NUDIX_Hydrolase"/>
    <property type="match status" value="1"/>
</dbReference>
<evidence type="ECO:0000313" key="4">
    <source>
        <dbReference type="EMBL" id="MFD1647273.1"/>
    </source>
</evidence>
<keyword evidence="5" id="KW-1185">Reference proteome</keyword>
<dbReference type="PANTHER" id="PTHR43046:SF14">
    <property type="entry name" value="MUTT_NUDIX FAMILY PROTEIN"/>
    <property type="match status" value="1"/>
</dbReference>
<evidence type="ECO:0000259" key="3">
    <source>
        <dbReference type="PROSITE" id="PS51462"/>
    </source>
</evidence>
<sequence>MPPIQTKVLGIIERDGEHLLQRLTDPGEGDFYRPIGGGIEFGEASAAALEREFREELGVDIAAGPTLGTIENRFSWDGEPDHELVVLREATFADESLYGREQFSGVDDGGAVEYDAGWFDLESVQDGPEPLYPEGLVTLLDGDGDGAGHVAER</sequence>
<dbReference type="Pfam" id="PF00293">
    <property type="entry name" value="NUDIX"/>
    <property type="match status" value="1"/>
</dbReference>
<evidence type="ECO:0000256" key="1">
    <source>
        <dbReference type="ARBA" id="ARBA00001946"/>
    </source>
</evidence>
<dbReference type="PROSITE" id="PS00893">
    <property type="entry name" value="NUDIX_BOX"/>
    <property type="match status" value="1"/>
</dbReference>
<gene>
    <name evidence="4" type="ORF">ACFSBL_16415</name>
</gene>
<dbReference type="EMBL" id="JBHUDO010000003">
    <property type="protein sequence ID" value="MFD1647273.1"/>
    <property type="molecule type" value="Genomic_DNA"/>
</dbReference>